<name>A0ABP8DTG8_9ACTN</name>
<gene>
    <name evidence="2" type="ORF">GCM10022255_104710</name>
</gene>
<dbReference type="RefSeq" id="WP_345141818.1">
    <property type="nucleotide sequence ID" value="NZ_BAABAT010000061.1"/>
</dbReference>
<reference evidence="3" key="1">
    <citation type="journal article" date="2019" name="Int. J. Syst. Evol. Microbiol.">
        <title>The Global Catalogue of Microorganisms (GCM) 10K type strain sequencing project: providing services to taxonomists for standard genome sequencing and annotation.</title>
        <authorList>
            <consortium name="The Broad Institute Genomics Platform"/>
            <consortium name="The Broad Institute Genome Sequencing Center for Infectious Disease"/>
            <person name="Wu L."/>
            <person name="Ma J."/>
        </authorList>
    </citation>
    <scope>NUCLEOTIDE SEQUENCE [LARGE SCALE GENOMIC DNA]</scope>
    <source>
        <strain evidence="3">JCM 17441</strain>
    </source>
</reference>
<feature type="signal peptide" evidence="1">
    <location>
        <begin position="1"/>
        <end position="18"/>
    </location>
</feature>
<organism evidence="2 3">
    <name type="scientific">Dactylosporangium darangshiense</name>
    <dbReference type="NCBI Taxonomy" id="579108"/>
    <lineage>
        <taxon>Bacteria</taxon>
        <taxon>Bacillati</taxon>
        <taxon>Actinomycetota</taxon>
        <taxon>Actinomycetes</taxon>
        <taxon>Micromonosporales</taxon>
        <taxon>Micromonosporaceae</taxon>
        <taxon>Dactylosporangium</taxon>
    </lineage>
</organism>
<evidence type="ECO:0000313" key="2">
    <source>
        <dbReference type="EMBL" id="GAA4263112.1"/>
    </source>
</evidence>
<evidence type="ECO:0000313" key="3">
    <source>
        <dbReference type="Proteomes" id="UP001500620"/>
    </source>
</evidence>
<evidence type="ECO:0008006" key="4">
    <source>
        <dbReference type="Google" id="ProtNLM"/>
    </source>
</evidence>
<dbReference type="EMBL" id="BAABAT010000061">
    <property type="protein sequence ID" value="GAA4263112.1"/>
    <property type="molecule type" value="Genomic_DNA"/>
</dbReference>
<protein>
    <recommendedName>
        <fullName evidence="4">Lipoprotein</fullName>
    </recommendedName>
</protein>
<accession>A0ABP8DTG8</accession>
<evidence type="ECO:0000256" key="1">
    <source>
        <dbReference type="SAM" id="SignalP"/>
    </source>
</evidence>
<sequence length="161" mass="16908">MSKPKYVAALATVAIALAGCNGGSHPSPGPSPSAGAQEARIAWLRVSECMRANGYPDFPDPALDDRGVWTVSYPTQGSPAECDELVRQAKVNSRALSAISPSEMASLQAYAKCMRGHGIAAFPDPDEDGNFGPGVEPLQADPKFPAAFDACKALRPPQRPK</sequence>
<dbReference type="Proteomes" id="UP001500620">
    <property type="component" value="Unassembled WGS sequence"/>
</dbReference>
<proteinExistence type="predicted"/>
<keyword evidence="1" id="KW-0732">Signal</keyword>
<comment type="caution">
    <text evidence="2">The sequence shown here is derived from an EMBL/GenBank/DDBJ whole genome shotgun (WGS) entry which is preliminary data.</text>
</comment>
<feature type="chain" id="PRO_5046414938" description="Lipoprotein" evidence="1">
    <location>
        <begin position="19"/>
        <end position="161"/>
    </location>
</feature>
<keyword evidence="3" id="KW-1185">Reference proteome</keyword>
<dbReference type="PROSITE" id="PS51257">
    <property type="entry name" value="PROKAR_LIPOPROTEIN"/>
    <property type="match status" value="1"/>
</dbReference>